<name>A0A1I7BQF9_9FLAO</name>
<evidence type="ECO:0000313" key="1">
    <source>
        <dbReference type="EMBL" id="SFT89418.1"/>
    </source>
</evidence>
<dbReference type="AlphaFoldDB" id="A0A1I7BQF9"/>
<evidence type="ECO:0000313" key="2">
    <source>
        <dbReference type="Proteomes" id="UP000236454"/>
    </source>
</evidence>
<dbReference type="EMBL" id="FPAS01000006">
    <property type="protein sequence ID" value="SFT89418.1"/>
    <property type="molecule type" value="Genomic_DNA"/>
</dbReference>
<gene>
    <name evidence="1" type="ORF">SAMN05216474_2997</name>
</gene>
<dbReference type="STRING" id="477690.SAMN05216474_2997"/>
<dbReference type="RefSeq" id="WP_090252735.1">
    <property type="nucleotide sequence ID" value="NZ_FPAS01000006.1"/>
</dbReference>
<dbReference type="OrthoDB" id="1466712at2"/>
<keyword evidence="2" id="KW-1185">Reference proteome</keyword>
<organism evidence="1 2">
    <name type="scientific">Lishizhenia tianjinensis</name>
    <dbReference type="NCBI Taxonomy" id="477690"/>
    <lineage>
        <taxon>Bacteria</taxon>
        <taxon>Pseudomonadati</taxon>
        <taxon>Bacteroidota</taxon>
        <taxon>Flavobacteriia</taxon>
        <taxon>Flavobacteriales</taxon>
        <taxon>Crocinitomicaceae</taxon>
        <taxon>Lishizhenia</taxon>
    </lineage>
</organism>
<dbReference type="PROSITE" id="PS51257">
    <property type="entry name" value="PROKAR_LIPOPROTEIN"/>
    <property type="match status" value="1"/>
</dbReference>
<accession>A0A1I7BQF9</accession>
<sequence>MHKLLGFTLAALLLTTACEQKTIADKEVTLIPMPEKQGESDVANNSETYNGPSMAFVKEIELTPIEQFVVDKSLRFEIADSGYVEQVDAYYLEGVLVKAVEKYQEGFDGKSGTRVFYFDEEQNLQAVFHNYDEYSENEVTMFSEKRTYYEKGKPVFTQFRTTDLYEELPNLAFSKIRTEENSTQRVLELVERKGRFQPHFIGFLEAQNEVYMLLGEPHVNVGYFSAVKVTHQDDFIADLIDHEEEYLNKPIDVKFYVTSGRVRTQIYERASWN</sequence>
<proteinExistence type="predicted"/>
<dbReference type="Proteomes" id="UP000236454">
    <property type="component" value="Unassembled WGS sequence"/>
</dbReference>
<protein>
    <submittedName>
        <fullName evidence="1">Uncharacterized protein</fullName>
    </submittedName>
</protein>
<reference evidence="1 2" key="1">
    <citation type="submission" date="2016-10" db="EMBL/GenBank/DDBJ databases">
        <authorList>
            <person name="de Groot N.N."/>
        </authorList>
    </citation>
    <scope>NUCLEOTIDE SEQUENCE [LARGE SCALE GENOMIC DNA]</scope>
    <source>
        <strain evidence="1 2">CGMCC 1.7005</strain>
    </source>
</reference>